<dbReference type="Proteomes" id="UP001604336">
    <property type="component" value="Unassembled WGS sequence"/>
</dbReference>
<evidence type="ECO:0000313" key="2">
    <source>
        <dbReference type="EMBL" id="KAL2455731.1"/>
    </source>
</evidence>
<reference evidence="3" key="1">
    <citation type="submission" date="2024-07" db="EMBL/GenBank/DDBJ databases">
        <title>Two chromosome-level genome assemblies of Korean endemic species Abeliophyllum distichum and Forsythia ovata (Oleaceae).</title>
        <authorList>
            <person name="Jang H."/>
        </authorList>
    </citation>
    <scope>NUCLEOTIDE SEQUENCE [LARGE SCALE GENOMIC DNA]</scope>
</reference>
<dbReference type="AlphaFoldDB" id="A0ABD1NVV1"/>
<keyword evidence="3" id="KW-1185">Reference proteome</keyword>
<dbReference type="Pfam" id="PF03732">
    <property type="entry name" value="Retrotrans_gag"/>
    <property type="match status" value="1"/>
</dbReference>
<evidence type="ECO:0000259" key="1">
    <source>
        <dbReference type="Pfam" id="PF03732"/>
    </source>
</evidence>
<dbReference type="InterPro" id="IPR005162">
    <property type="entry name" value="Retrotrans_gag_dom"/>
</dbReference>
<proteinExistence type="predicted"/>
<accession>A0ABD1NVV1</accession>
<comment type="caution">
    <text evidence="2">The sequence shown here is derived from an EMBL/GenBank/DDBJ whole genome shotgun (WGS) entry which is preliminary data.</text>
</comment>
<organism evidence="2 3">
    <name type="scientific">Abeliophyllum distichum</name>
    <dbReference type="NCBI Taxonomy" id="126358"/>
    <lineage>
        <taxon>Eukaryota</taxon>
        <taxon>Viridiplantae</taxon>
        <taxon>Streptophyta</taxon>
        <taxon>Embryophyta</taxon>
        <taxon>Tracheophyta</taxon>
        <taxon>Spermatophyta</taxon>
        <taxon>Magnoliopsida</taxon>
        <taxon>eudicotyledons</taxon>
        <taxon>Gunneridae</taxon>
        <taxon>Pentapetalae</taxon>
        <taxon>asterids</taxon>
        <taxon>lamiids</taxon>
        <taxon>Lamiales</taxon>
        <taxon>Oleaceae</taxon>
        <taxon>Forsythieae</taxon>
        <taxon>Abeliophyllum</taxon>
    </lineage>
</organism>
<gene>
    <name evidence="2" type="ORF">Adt_47130</name>
</gene>
<protein>
    <submittedName>
        <fullName evidence="2">RING-H2 finger protein ATL63</fullName>
    </submittedName>
</protein>
<evidence type="ECO:0000313" key="3">
    <source>
        <dbReference type="Proteomes" id="UP001604336"/>
    </source>
</evidence>
<dbReference type="EMBL" id="JBFOLK010000163">
    <property type="protein sequence ID" value="KAL2455731.1"/>
    <property type="molecule type" value="Genomic_DNA"/>
</dbReference>
<feature type="domain" description="Retrotransposon gag" evidence="1">
    <location>
        <begin position="47"/>
        <end position="94"/>
    </location>
</feature>
<sequence length="157" mass="17972">MPMAQFLTPTAAPGRSSIVYPAFGWNGVQLRANLINLFSNNLQFYGKLFFYTLRDGALEWLDSEPHASITTWNDLARKFCNKYFSPAKVAQNEREGMKDEMMDVMDNIVGDEHAGTGVEGYYDKLFEAMHSELHLEVSSFLSLNFLVKLMHIKFMNK</sequence>
<name>A0ABD1NVV1_9LAMI</name>